<keyword evidence="3" id="KW-1185">Reference proteome</keyword>
<evidence type="ECO:0000313" key="3">
    <source>
        <dbReference type="Proteomes" id="UP000069443"/>
    </source>
</evidence>
<protein>
    <submittedName>
        <fullName evidence="2">Prepilin-type N-terminal cleavage/methylation do main-containing protein</fullName>
    </submittedName>
</protein>
<reference evidence="3" key="1">
    <citation type="journal article" date="2016" name="Genome Announc.">
        <title>Draft Genome Sequences of Five Rapidly Growing Mycobacterium Species, M. thermoresistibile, M. fortuitum subsp. acetamidolyticum, M. canariasense, M. brisbanense, and M. novocastrense.</title>
        <authorList>
            <person name="Katahira K."/>
            <person name="Ogura Y."/>
            <person name="Gotoh Y."/>
            <person name="Hayashi T."/>
        </authorList>
    </citation>
    <scope>NUCLEOTIDE SEQUENCE [LARGE SCALE GENOMIC DNA]</scope>
    <source>
        <strain evidence="3">JCM15298</strain>
    </source>
</reference>
<evidence type="ECO:0000313" key="2">
    <source>
        <dbReference type="EMBL" id="GAS97314.1"/>
    </source>
</evidence>
<accession>A0A100WG28</accession>
<feature type="compositionally biased region" description="Basic and acidic residues" evidence="1">
    <location>
        <begin position="438"/>
        <end position="459"/>
    </location>
</feature>
<dbReference type="STRING" id="228230.RMCC_4280"/>
<feature type="compositionally biased region" description="Low complexity" evidence="1">
    <location>
        <begin position="536"/>
        <end position="556"/>
    </location>
</feature>
<sequence length="556" mass="54775">MAHAAGAPPGAATHVSTAEVSLAAARSDLRLVFARVGDQPALGTAIVEASAKPKLEILALPPSAAAEVATKGAGAVPAAVVEAGRVAATKILADANEASLTTVTASATPTDNVLSRALQGVWNFGLWTGSSSVPPLPTGFDTKTYTSILKVLSNLVNVGLLPFTVANQVLQGQWSAIPTNITNTLNTFSTSLGRLPGSFQETLNWIINGTVPVATAATAGAVLATPAANATVSTNAAASPNATATDNVLTRALQGAWNIGLWTGSSSVPPLPTGFDTKTYTSILKVVSNLVNVGLLPFTVVNQVLQGQWSAIPTNITNTLNTFSTSLGRLPGSIGQTLHWIVTGTATTAPTVKPTTLAAGAITPVEGATTAEAVTGKAAKNPTATGTGAGTKETDTGTKDGTEGAGTGATGGGTDTGGTTGGTKDSSGTESGSTGDTKAGDTKPGDTKAGDTKAGDTKTGDTQPGDTKAGDDKAGDKDATDTTKGSTTSTHSAGSANSGTYGRHARQDDGSGSTASASTGTSTTSSTGGRHRKPEGGSSTGSSSSSSEGGEHSSAA</sequence>
<reference evidence="3" key="2">
    <citation type="submission" date="2016-02" db="EMBL/GenBank/DDBJ databases">
        <title>Draft genome sequence of five rapidly growing Mycobacterium species.</title>
        <authorList>
            <person name="Katahira K."/>
            <person name="Gotou Y."/>
            <person name="Iida K."/>
            <person name="Ogura Y."/>
            <person name="Hayashi T."/>
        </authorList>
    </citation>
    <scope>NUCLEOTIDE SEQUENCE [LARGE SCALE GENOMIC DNA]</scope>
    <source>
        <strain evidence="3">JCM15298</strain>
    </source>
</reference>
<feature type="compositionally biased region" description="Gly residues" evidence="1">
    <location>
        <begin position="403"/>
        <end position="421"/>
    </location>
</feature>
<feature type="compositionally biased region" description="Low complexity" evidence="1">
    <location>
        <begin position="510"/>
        <end position="528"/>
    </location>
</feature>
<feature type="compositionally biased region" description="Basic and acidic residues" evidence="1">
    <location>
        <begin position="392"/>
        <end position="402"/>
    </location>
</feature>
<feature type="compositionally biased region" description="Low complexity" evidence="1">
    <location>
        <begin position="482"/>
        <end position="500"/>
    </location>
</feature>
<name>A0A100WG28_MYCCR</name>
<evidence type="ECO:0000256" key="1">
    <source>
        <dbReference type="SAM" id="MobiDB-lite"/>
    </source>
</evidence>
<proteinExistence type="predicted"/>
<dbReference type="Proteomes" id="UP000069443">
    <property type="component" value="Unassembled WGS sequence"/>
</dbReference>
<comment type="caution">
    <text evidence="2">The sequence shown here is derived from an EMBL/GenBank/DDBJ whole genome shotgun (WGS) entry which is preliminary data.</text>
</comment>
<feature type="region of interest" description="Disordered" evidence="1">
    <location>
        <begin position="373"/>
        <end position="556"/>
    </location>
</feature>
<gene>
    <name evidence="2" type="ORF">RMCC_4280</name>
</gene>
<dbReference type="EMBL" id="BCSY01000071">
    <property type="protein sequence ID" value="GAS97314.1"/>
    <property type="molecule type" value="Genomic_DNA"/>
</dbReference>
<dbReference type="AlphaFoldDB" id="A0A100WG28"/>
<feature type="compositionally biased region" description="Low complexity" evidence="1">
    <location>
        <begin position="422"/>
        <end position="437"/>
    </location>
</feature>
<feature type="compositionally biased region" description="Basic and acidic residues" evidence="1">
    <location>
        <begin position="468"/>
        <end position="481"/>
    </location>
</feature>
<organism evidence="2 3">
    <name type="scientific">Mycolicibacterium canariasense</name>
    <name type="common">Mycobacterium canariasense</name>
    <dbReference type="NCBI Taxonomy" id="228230"/>
    <lineage>
        <taxon>Bacteria</taxon>
        <taxon>Bacillati</taxon>
        <taxon>Actinomycetota</taxon>
        <taxon>Actinomycetes</taxon>
        <taxon>Mycobacteriales</taxon>
        <taxon>Mycobacteriaceae</taxon>
        <taxon>Mycolicibacterium</taxon>
    </lineage>
</organism>